<dbReference type="Proteomes" id="UP000595437">
    <property type="component" value="Chromosome 15"/>
</dbReference>
<dbReference type="EMBL" id="CP045904">
    <property type="protein sequence ID" value="QQP36423.1"/>
    <property type="molecule type" value="Genomic_DNA"/>
</dbReference>
<evidence type="ECO:0000313" key="1">
    <source>
        <dbReference type="EMBL" id="QQP36423.1"/>
    </source>
</evidence>
<accession>A0A7T8GRH1</accession>
<protein>
    <submittedName>
        <fullName evidence="1">Uncharacterized protein</fullName>
    </submittedName>
</protein>
<feature type="non-terminal residue" evidence="1">
    <location>
        <position position="1"/>
    </location>
</feature>
<sequence>VTYRGGLSLLARILPLIYQKLIVDLTVHPDQEWRAVFTSSPGYFLLMFFTNGKLRDLHLVDNTKDPLDWHPSLFILFNGRH</sequence>
<evidence type="ECO:0000313" key="2">
    <source>
        <dbReference type="Proteomes" id="UP000595437"/>
    </source>
</evidence>
<feature type="non-terminal residue" evidence="1">
    <location>
        <position position="81"/>
    </location>
</feature>
<name>A0A7T8GRH1_CALRO</name>
<organism evidence="1 2">
    <name type="scientific">Caligus rogercresseyi</name>
    <name type="common">Sea louse</name>
    <dbReference type="NCBI Taxonomy" id="217165"/>
    <lineage>
        <taxon>Eukaryota</taxon>
        <taxon>Metazoa</taxon>
        <taxon>Ecdysozoa</taxon>
        <taxon>Arthropoda</taxon>
        <taxon>Crustacea</taxon>
        <taxon>Multicrustacea</taxon>
        <taxon>Hexanauplia</taxon>
        <taxon>Copepoda</taxon>
        <taxon>Siphonostomatoida</taxon>
        <taxon>Caligidae</taxon>
        <taxon>Caligus</taxon>
    </lineage>
</organism>
<keyword evidence="2" id="KW-1185">Reference proteome</keyword>
<reference evidence="2" key="1">
    <citation type="submission" date="2021-01" db="EMBL/GenBank/DDBJ databases">
        <title>Caligus Genome Assembly.</title>
        <authorList>
            <person name="Gallardo-Escarate C."/>
        </authorList>
    </citation>
    <scope>NUCLEOTIDE SEQUENCE [LARGE SCALE GENOMIC DNA]</scope>
</reference>
<dbReference type="AlphaFoldDB" id="A0A7T8GRH1"/>
<gene>
    <name evidence="1" type="ORF">FKW44_021524</name>
</gene>
<proteinExistence type="predicted"/>